<dbReference type="AlphaFoldDB" id="A0A2K8KC48"/>
<name>A0A2K8KC48_9RHOB</name>
<dbReference type="OrthoDB" id="9796738at2"/>
<organism evidence="3 4">
    <name type="scientific">Roseinatronobacter bogoriensis subsp. barguzinensis</name>
    <dbReference type="NCBI Taxonomy" id="441209"/>
    <lineage>
        <taxon>Bacteria</taxon>
        <taxon>Pseudomonadati</taxon>
        <taxon>Pseudomonadota</taxon>
        <taxon>Alphaproteobacteria</taxon>
        <taxon>Rhodobacterales</taxon>
        <taxon>Paracoccaceae</taxon>
        <taxon>Roseinatronobacter</taxon>
    </lineage>
</organism>
<evidence type="ECO:0000313" key="4">
    <source>
        <dbReference type="Proteomes" id="UP000228948"/>
    </source>
</evidence>
<dbReference type="InterPro" id="IPR036065">
    <property type="entry name" value="BolA-like_sf"/>
</dbReference>
<gene>
    <name evidence="3" type="ORF">BG454_15175</name>
</gene>
<dbReference type="PANTHER" id="PTHR46229:SF2">
    <property type="entry name" value="BOLA-LIKE PROTEIN 1"/>
    <property type="match status" value="1"/>
</dbReference>
<dbReference type="Gene3D" id="3.30.300.90">
    <property type="entry name" value="BolA-like"/>
    <property type="match status" value="1"/>
</dbReference>
<dbReference type="Pfam" id="PF01722">
    <property type="entry name" value="BolA"/>
    <property type="match status" value="1"/>
</dbReference>
<keyword evidence="4" id="KW-1185">Reference proteome</keyword>
<reference evidence="3 4" key="1">
    <citation type="submission" date="2017-11" db="EMBL/GenBank/DDBJ databases">
        <title>Revised Sequence and Annotation of the Rhodobaca barguzinensis strain alga05 Genome.</title>
        <authorList>
            <person name="Kopejtka K."/>
            <person name="Tomasch J.M."/>
            <person name="Bunk B."/>
            <person name="Koblizek M."/>
        </authorList>
    </citation>
    <scope>NUCLEOTIDE SEQUENCE [LARGE SCALE GENOMIC DNA]</scope>
    <source>
        <strain evidence="4">alga05</strain>
    </source>
</reference>
<dbReference type="RefSeq" id="WP_071481447.1">
    <property type="nucleotide sequence ID" value="NZ_CP024899.1"/>
</dbReference>
<dbReference type="InterPro" id="IPR050961">
    <property type="entry name" value="BolA/IbaG_stress_morph_reg"/>
</dbReference>
<sequence length="80" mass="8680">MAITVEELETLLKEGFPAAKITITDLAGDGNHYAAEVIDESFRGLNRVQQQRAVYATLKGKMDGNHGELHALALTTKAPE</sequence>
<dbReference type="InterPro" id="IPR002634">
    <property type="entry name" value="BolA"/>
</dbReference>
<evidence type="ECO:0000256" key="1">
    <source>
        <dbReference type="ARBA" id="ARBA00005578"/>
    </source>
</evidence>
<dbReference type="STRING" id="441209.GCA_001870665_02820"/>
<proteinExistence type="inferred from homology"/>
<dbReference type="PIRSF" id="PIRSF003113">
    <property type="entry name" value="BolA"/>
    <property type="match status" value="1"/>
</dbReference>
<dbReference type="PANTHER" id="PTHR46229">
    <property type="entry name" value="BOLA TRANSCRIPTION REGULATOR"/>
    <property type="match status" value="1"/>
</dbReference>
<accession>A0A2K8KC48</accession>
<evidence type="ECO:0000313" key="3">
    <source>
        <dbReference type="EMBL" id="ATX66994.1"/>
    </source>
</evidence>
<protein>
    <submittedName>
        <fullName evidence="3">BolA family transcriptional regulator</fullName>
    </submittedName>
</protein>
<dbReference type="EMBL" id="CP024899">
    <property type="protein sequence ID" value="ATX66994.1"/>
    <property type="molecule type" value="Genomic_DNA"/>
</dbReference>
<dbReference type="Proteomes" id="UP000228948">
    <property type="component" value="Chromosome"/>
</dbReference>
<dbReference type="KEGG" id="rbg:BG454_15175"/>
<dbReference type="SUPFAM" id="SSF82657">
    <property type="entry name" value="BolA-like"/>
    <property type="match status" value="1"/>
</dbReference>
<comment type="similarity">
    <text evidence="1 2">Belongs to the BolA/IbaG family.</text>
</comment>
<evidence type="ECO:0000256" key="2">
    <source>
        <dbReference type="RuleBase" id="RU003860"/>
    </source>
</evidence>